<dbReference type="GO" id="GO:0046983">
    <property type="term" value="F:protein dimerization activity"/>
    <property type="evidence" value="ECO:0007669"/>
    <property type="project" value="InterPro"/>
</dbReference>
<dbReference type="InterPro" id="IPR029016">
    <property type="entry name" value="GAF-like_dom_sf"/>
</dbReference>
<dbReference type="GO" id="GO:0046872">
    <property type="term" value="F:metal ion binding"/>
    <property type="evidence" value="ECO:0007669"/>
    <property type="project" value="UniProtKB-KW"/>
</dbReference>
<feature type="transmembrane region" description="Helical" evidence="19">
    <location>
        <begin position="55"/>
        <end position="74"/>
    </location>
</feature>
<keyword evidence="19" id="KW-0472">Membrane</keyword>
<dbReference type="InterPro" id="IPR050482">
    <property type="entry name" value="Sensor_HK_TwoCompSys"/>
</dbReference>
<keyword evidence="8" id="KW-0597">Phosphoprotein</keyword>
<comment type="catalytic activity">
    <reaction evidence="1">
        <text>ATP + protein L-histidine = ADP + protein N-phospho-L-histidine.</text>
        <dbReference type="EC" id="2.7.13.3"/>
    </reaction>
</comment>
<evidence type="ECO:0000256" key="2">
    <source>
        <dbReference type="ARBA" id="ARBA00001966"/>
    </source>
</evidence>
<dbReference type="SMART" id="SM00065">
    <property type="entry name" value="GAF"/>
    <property type="match status" value="1"/>
</dbReference>
<dbReference type="GO" id="GO:0005737">
    <property type="term" value="C:cytoplasm"/>
    <property type="evidence" value="ECO:0007669"/>
    <property type="project" value="UniProtKB-SubCell"/>
</dbReference>
<dbReference type="Proteomes" id="UP000635606">
    <property type="component" value="Unassembled WGS sequence"/>
</dbReference>
<dbReference type="Pfam" id="PF07730">
    <property type="entry name" value="HisKA_3"/>
    <property type="match status" value="1"/>
</dbReference>
<dbReference type="PANTHER" id="PTHR24421:SF10">
    <property type="entry name" value="NITRATE_NITRITE SENSOR PROTEIN NARQ"/>
    <property type="match status" value="1"/>
</dbReference>
<organism evidence="21 22">
    <name type="scientific">Virgisporangium ochraceum</name>
    <dbReference type="NCBI Taxonomy" id="65505"/>
    <lineage>
        <taxon>Bacteria</taxon>
        <taxon>Bacillati</taxon>
        <taxon>Actinomycetota</taxon>
        <taxon>Actinomycetes</taxon>
        <taxon>Micromonosporales</taxon>
        <taxon>Micromonosporaceae</taxon>
        <taxon>Virgisporangium</taxon>
    </lineage>
</organism>
<keyword evidence="7" id="KW-0963">Cytoplasm</keyword>
<accession>A0A8J4A0A1</accession>
<evidence type="ECO:0000256" key="16">
    <source>
        <dbReference type="ARBA" id="ARBA00023014"/>
    </source>
</evidence>
<dbReference type="PRINTS" id="PR00344">
    <property type="entry name" value="BCTRLSENSOR"/>
</dbReference>
<feature type="transmembrane region" description="Helical" evidence="19">
    <location>
        <begin position="115"/>
        <end position="133"/>
    </location>
</feature>
<dbReference type="EC" id="2.7.13.3" evidence="4"/>
<keyword evidence="10" id="KW-0479">Metal-binding</keyword>
<evidence type="ECO:0000256" key="9">
    <source>
        <dbReference type="ARBA" id="ARBA00022679"/>
    </source>
</evidence>
<keyword evidence="22" id="KW-1185">Reference proteome</keyword>
<evidence type="ECO:0000256" key="15">
    <source>
        <dbReference type="ARBA" id="ARBA00023012"/>
    </source>
</evidence>
<name>A0A8J4A0A1_9ACTN</name>
<dbReference type="Pfam" id="PF01590">
    <property type="entry name" value="GAF"/>
    <property type="match status" value="1"/>
</dbReference>
<evidence type="ECO:0000256" key="18">
    <source>
        <dbReference type="ARBA" id="ARBA00030800"/>
    </source>
</evidence>
<evidence type="ECO:0000256" key="11">
    <source>
        <dbReference type="ARBA" id="ARBA00022741"/>
    </source>
</evidence>
<evidence type="ECO:0000256" key="12">
    <source>
        <dbReference type="ARBA" id="ARBA00022777"/>
    </source>
</evidence>
<dbReference type="SUPFAM" id="SSF55781">
    <property type="entry name" value="GAF domain-like"/>
    <property type="match status" value="1"/>
</dbReference>
<dbReference type="EMBL" id="BOPH01000115">
    <property type="protein sequence ID" value="GIJ73439.1"/>
    <property type="molecule type" value="Genomic_DNA"/>
</dbReference>
<dbReference type="InterPro" id="IPR004358">
    <property type="entry name" value="Sig_transdc_His_kin-like_C"/>
</dbReference>
<dbReference type="InterPro" id="IPR036890">
    <property type="entry name" value="HATPase_C_sf"/>
</dbReference>
<comment type="caution">
    <text evidence="21">The sequence shown here is derived from an EMBL/GenBank/DDBJ whole genome shotgun (WGS) entry which is preliminary data.</text>
</comment>
<reference evidence="21" key="1">
    <citation type="submission" date="2021-01" db="EMBL/GenBank/DDBJ databases">
        <title>Whole genome shotgun sequence of Virgisporangium ochraceum NBRC 16418.</title>
        <authorList>
            <person name="Komaki H."/>
            <person name="Tamura T."/>
        </authorList>
    </citation>
    <scope>NUCLEOTIDE SEQUENCE</scope>
    <source>
        <strain evidence="21">NBRC 16418</strain>
    </source>
</reference>
<evidence type="ECO:0000256" key="10">
    <source>
        <dbReference type="ARBA" id="ARBA00022723"/>
    </source>
</evidence>
<evidence type="ECO:0000256" key="17">
    <source>
        <dbReference type="ARBA" id="ARBA00024827"/>
    </source>
</evidence>
<feature type="transmembrane region" description="Helical" evidence="19">
    <location>
        <begin position="193"/>
        <end position="214"/>
    </location>
</feature>
<dbReference type="SMART" id="SM00387">
    <property type="entry name" value="HATPase_c"/>
    <property type="match status" value="1"/>
</dbReference>
<dbReference type="InterPro" id="IPR003018">
    <property type="entry name" value="GAF"/>
</dbReference>
<evidence type="ECO:0000256" key="8">
    <source>
        <dbReference type="ARBA" id="ARBA00022553"/>
    </source>
</evidence>
<gene>
    <name evidence="21" type="ORF">Voc01_083560</name>
</gene>
<keyword evidence="19" id="KW-1133">Transmembrane helix</keyword>
<feature type="transmembrane region" description="Helical" evidence="19">
    <location>
        <begin position="80"/>
        <end position="103"/>
    </location>
</feature>
<dbReference type="GO" id="GO:0051539">
    <property type="term" value="F:4 iron, 4 sulfur cluster binding"/>
    <property type="evidence" value="ECO:0007669"/>
    <property type="project" value="UniProtKB-KW"/>
</dbReference>
<comment type="cofactor">
    <cofactor evidence="2">
        <name>[4Fe-4S] cluster</name>
        <dbReference type="ChEBI" id="CHEBI:49883"/>
    </cofactor>
</comment>
<keyword evidence="13" id="KW-0067">ATP-binding</keyword>
<dbReference type="SUPFAM" id="SSF55874">
    <property type="entry name" value="ATPase domain of HSP90 chaperone/DNA topoisomerase II/histidine kinase"/>
    <property type="match status" value="1"/>
</dbReference>
<evidence type="ECO:0000256" key="3">
    <source>
        <dbReference type="ARBA" id="ARBA00004496"/>
    </source>
</evidence>
<feature type="domain" description="Histidine kinase" evidence="20">
    <location>
        <begin position="495"/>
        <end position="683"/>
    </location>
</feature>
<dbReference type="PROSITE" id="PS50109">
    <property type="entry name" value="HIS_KIN"/>
    <property type="match status" value="1"/>
</dbReference>
<feature type="transmembrane region" description="Helical" evidence="19">
    <location>
        <begin position="220"/>
        <end position="245"/>
    </location>
</feature>
<dbReference type="GO" id="GO:0005524">
    <property type="term" value="F:ATP binding"/>
    <property type="evidence" value="ECO:0007669"/>
    <property type="project" value="UniProtKB-KW"/>
</dbReference>
<evidence type="ECO:0000259" key="20">
    <source>
        <dbReference type="PROSITE" id="PS50109"/>
    </source>
</evidence>
<feature type="transmembrane region" description="Helical" evidence="19">
    <location>
        <begin position="30"/>
        <end position="48"/>
    </location>
</feature>
<dbReference type="InterPro" id="IPR011712">
    <property type="entry name" value="Sig_transdc_His_kin_sub3_dim/P"/>
</dbReference>
<dbReference type="CDD" id="cd16917">
    <property type="entry name" value="HATPase_UhpB-NarQ-NarX-like"/>
    <property type="match status" value="1"/>
</dbReference>
<dbReference type="PANTHER" id="PTHR24421">
    <property type="entry name" value="NITRATE/NITRITE SENSOR PROTEIN NARX-RELATED"/>
    <property type="match status" value="1"/>
</dbReference>
<dbReference type="GO" id="GO:0000155">
    <property type="term" value="F:phosphorelay sensor kinase activity"/>
    <property type="evidence" value="ECO:0007669"/>
    <property type="project" value="InterPro"/>
</dbReference>
<keyword evidence="19" id="KW-0812">Transmembrane</keyword>
<dbReference type="InterPro" id="IPR003594">
    <property type="entry name" value="HATPase_dom"/>
</dbReference>
<dbReference type="GO" id="GO:0016020">
    <property type="term" value="C:membrane"/>
    <property type="evidence" value="ECO:0007669"/>
    <property type="project" value="InterPro"/>
</dbReference>
<proteinExistence type="predicted"/>
<keyword evidence="14" id="KW-0408">Iron</keyword>
<comment type="subcellular location">
    <subcellularLocation>
        <location evidence="3">Cytoplasm</location>
    </subcellularLocation>
</comment>
<evidence type="ECO:0000313" key="21">
    <source>
        <dbReference type="EMBL" id="GIJ73439.1"/>
    </source>
</evidence>
<keyword evidence="9" id="KW-0808">Transferase</keyword>
<protein>
    <recommendedName>
        <fullName evidence="5">Oxygen sensor histidine kinase NreB</fullName>
        <ecNumber evidence="4">2.7.13.3</ecNumber>
    </recommendedName>
    <alternativeName>
        <fullName evidence="18">Nitrogen regulation protein B</fullName>
    </alternativeName>
</protein>
<dbReference type="AlphaFoldDB" id="A0A8J4A0A1"/>
<evidence type="ECO:0000256" key="1">
    <source>
        <dbReference type="ARBA" id="ARBA00000085"/>
    </source>
</evidence>
<evidence type="ECO:0000256" key="14">
    <source>
        <dbReference type="ARBA" id="ARBA00023004"/>
    </source>
</evidence>
<evidence type="ECO:0000256" key="13">
    <source>
        <dbReference type="ARBA" id="ARBA00022840"/>
    </source>
</evidence>
<comment type="function">
    <text evidence="17">Member of the two-component regulatory system NreB/NreC involved in the control of dissimilatory nitrate/nitrite reduction in response to oxygen. NreB functions as a direct oxygen sensor histidine kinase which is autophosphorylated, in the absence of oxygen, probably at the conserved histidine residue, and transfers its phosphate group probably to a conserved aspartate residue of NreC. NreB/NreC activates the expression of the nitrate (narGHJI) and nitrite (nir) reductase operons, as well as the putative nitrate transporter gene narT.</text>
</comment>
<dbReference type="Pfam" id="PF02518">
    <property type="entry name" value="HATPase_c"/>
    <property type="match status" value="1"/>
</dbReference>
<evidence type="ECO:0000256" key="5">
    <source>
        <dbReference type="ARBA" id="ARBA00017322"/>
    </source>
</evidence>
<sequence length="685" mass="71180">MLCAGAVTLMVAALALTALRRPGPVPAAELVQALGFAGFPAMAVLLTARRADPRYAVPWSTAALGWSVVMVAGAGPALPLLGTLGDLGWCVAVTSTPFLLLLFPDGRVPAPRWRVLPPVVLAAGAAACVGTLMTPGPAGTGPVDRWTVLGGRLGPVGEPLLFASVLVLLVAVLAAIASLVVRYRSGSTPVRLQITWVAFAALSLGVPFAVLGLANVAVPGVWGALLLAVPMLATCAAVAVAVLRHRLYDIDVIIRRTVVYGLLTAAVVAGYVTVVGTLSALLQGRARWPVAVVATGLVAVAFQPARERLQRAVNRLLYGDRDEPHEVVARLADRLATTPEPAAMLPTVVDTTAQALRLPHVSIWQVDGDVLRPAATTGGTAGPETGVVDAAAADLIRAATEPLPRIGGDLGAALDAAGVTLVLPLRHAGDLVGVLCAAPRRRGEDWSDPDRRALTQLARHAGAVVHADRLTAALRRSLGDLTRSRDGERRRIQRDLHDGLGPTLAAIRLHVETCLDAGTAAPEWLRRELERIDELVGQAGSDVRRLVHGLHPPTLDQLGLVAALDRQVTQFGRDTGMTTRFTGEAVGDTPAAVGITVYRVTQEALTNVAKHSGAASVDVALWHHDSHLHLRVDDDGAGLRPGAGGGAGLGGMRDRAASVGGTLTLDRRPGGGTRLTLTVPNAAEP</sequence>
<feature type="transmembrane region" description="Helical" evidence="19">
    <location>
        <begin position="257"/>
        <end position="282"/>
    </location>
</feature>
<evidence type="ECO:0000313" key="22">
    <source>
        <dbReference type="Proteomes" id="UP000635606"/>
    </source>
</evidence>
<dbReference type="Gene3D" id="3.30.450.40">
    <property type="match status" value="1"/>
</dbReference>
<evidence type="ECO:0000256" key="4">
    <source>
        <dbReference type="ARBA" id="ARBA00012438"/>
    </source>
</evidence>
<evidence type="ECO:0000256" key="19">
    <source>
        <dbReference type="SAM" id="Phobius"/>
    </source>
</evidence>
<keyword evidence="6" id="KW-0004">4Fe-4S</keyword>
<evidence type="ECO:0000256" key="6">
    <source>
        <dbReference type="ARBA" id="ARBA00022485"/>
    </source>
</evidence>
<keyword evidence="15" id="KW-0902">Two-component regulatory system</keyword>
<dbReference type="InterPro" id="IPR005467">
    <property type="entry name" value="His_kinase_dom"/>
</dbReference>
<dbReference type="Gene3D" id="3.30.565.10">
    <property type="entry name" value="Histidine kinase-like ATPase, C-terminal domain"/>
    <property type="match status" value="1"/>
</dbReference>
<dbReference type="Gene3D" id="1.20.5.1930">
    <property type="match status" value="1"/>
</dbReference>
<feature type="transmembrane region" description="Helical" evidence="19">
    <location>
        <begin position="160"/>
        <end position="181"/>
    </location>
</feature>
<keyword evidence="11" id="KW-0547">Nucleotide-binding</keyword>
<keyword evidence="16" id="KW-0411">Iron-sulfur</keyword>
<keyword evidence="12" id="KW-0418">Kinase</keyword>
<evidence type="ECO:0000256" key="7">
    <source>
        <dbReference type="ARBA" id="ARBA00022490"/>
    </source>
</evidence>